<dbReference type="AlphaFoldDB" id="A0A4Y2JG55"/>
<dbReference type="OrthoDB" id="6411526at2759"/>
<keyword evidence="2" id="KW-1185">Reference proteome</keyword>
<dbReference type="Proteomes" id="UP000499080">
    <property type="component" value="Unassembled WGS sequence"/>
</dbReference>
<feature type="non-terminal residue" evidence="1">
    <location>
        <position position="1"/>
    </location>
</feature>
<dbReference type="EMBL" id="BGPR01189897">
    <property type="protein sequence ID" value="GBM88272.1"/>
    <property type="molecule type" value="Genomic_DNA"/>
</dbReference>
<proteinExistence type="predicted"/>
<reference evidence="1 2" key="1">
    <citation type="journal article" date="2019" name="Sci. Rep.">
        <title>Orb-weaving spider Araneus ventricosus genome elucidates the spidroin gene catalogue.</title>
        <authorList>
            <person name="Kono N."/>
            <person name="Nakamura H."/>
            <person name="Ohtoshi R."/>
            <person name="Moran D.A.P."/>
            <person name="Shinohara A."/>
            <person name="Yoshida Y."/>
            <person name="Fujiwara M."/>
            <person name="Mori M."/>
            <person name="Tomita M."/>
            <person name="Arakawa K."/>
        </authorList>
    </citation>
    <scope>NUCLEOTIDE SEQUENCE [LARGE SCALE GENOMIC DNA]</scope>
</reference>
<sequence>NFGVGQNLAIQFASCSNCKEDDITKPKWADAIKDLYDEVLDFHKSWLDNFQSGRAETDVEHFTQNTKLGMLLKGKTGPLTD</sequence>
<accession>A0A4Y2JG55</accession>
<evidence type="ECO:0000313" key="2">
    <source>
        <dbReference type="Proteomes" id="UP000499080"/>
    </source>
</evidence>
<evidence type="ECO:0000313" key="1">
    <source>
        <dbReference type="EMBL" id="GBM88272.1"/>
    </source>
</evidence>
<comment type="caution">
    <text evidence="1">The sequence shown here is derived from an EMBL/GenBank/DDBJ whole genome shotgun (WGS) entry which is preliminary data.</text>
</comment>
<gene>
    <name evidence="1" type="ORF">AVEN_240474_1</name>
</gene>
<protein>
    <submittedName>
        <fullName evidence="1">Uncharacterized protein</fullName>
    </submittedName>
</protein>
<organism evidence="1 2">
    <name type="scientific">Araneus ventricosus</name>
    <name type="common">Orbweaver spider</name>
    <name type="synonym">Epeira ventricosa</name>
    <dbReference type="NCBI Taxonomy" id="182803"/>
    <lineage>
        <taxon>Eukaryota</taxon>
        <taxon>Metazoa</taxon>
        <taxon>Ecdysozoa</taxon>
        <taxon>Arthropoda</taxon>
        <taxon>Chelicerata</taxon>
        <taxon>Arachnida</taxon>
        <taxon>Araneae</taxon>
        <taxon>Araneomorphae</taxon>
        <taxon>Entelegynae</taxon>
        <taxon>Araneoidea</taxon>
        <taxon>Araneidae</taxon>
        <taxon>Araneus</taxon>
    </lineage>
</organism>
<dbReference type="InterPro" id="IPR035940">
    <property type="entry name" value="CAP_sf"/>
</dbReference>
<name>A0A4Y2JG55_ARAVE</name>
<dbReference type="Gene3D" id="3.40.33.10">
    <property type="entry name" value="CAP"/>
    <property type="match status" value="1"/>
</dbReference>